<name>A0AAU2V2V4_9ACTN</name>
<dbReference type="EMBL" id="CP108318">
    <property type="protein sequence ID" value="WTW61461.1"/>
    <property type="molecule type" value="Genomic_DNA"/>
</dbReference>
<dbReference type="AlphaFoldDB" id="A0AAU2V2V4"/>
<proteinExistence type="predicted"/>
<sequence>MYVRPARPEGHPVERPAGAPLLRGLLSGSPAYAADRAAHAAAPPAPVLASGADIADRLTRLGDMVTEGLLTLEEFAAAKSKLLGG</sequence>
<accession>A0AAU2V2V4</accession>
<reference evidence="1" key="1">
    <citation type="submission" date="2022-10" db="EMBL/GenBank/DDBJ databases">
        <title>The complete genomes of actinobacterial strains from the NBC collection.</title>
        <authorList>
            <person name="Joergensen T.S."/>
            <person name="Alvarez Arevalo M."/>
            <person name="Sterndorff E.B."/>
            <person name="Faurdal D."/>
            <person name="Vuksanovic O."/>
            <person name="Mourched A.-S."/>
            <person name="Charusanti P."/>
            <person name="Shaw S."/>
            <person name="Blin K."/>
            <person name="Weber T."/>
        </authorList>
    </citation>
    <scope>NUCLEOTIDE SEQUENCE</scope>
    <source>
        <strain evidence="1">NBC_00003</strain>
    </source>
</reference>
<gene>
    <name evidence="1" type="ORF">OG549_12805</name>
</gene>
<organism evidence="1">
    <name type="scientific">Streptomyces sp. NBC_00003</name>
    <dbReference type="NCBI Taxonomy" id="2903608"/>
    <lineage>
        <taxon>Bacteria</taxon>
        <taxon>Bacillati</taxon>
        <taxon>Actinomycetota</taxon>
        <taxon>Actinomycetes</taxon>
        <taxon>Kitasatosporales</taxon>
        <taxon>Streptomycetaceae</taxon>
        <taxon>Streptomyces</taxon>
    </lineage>
</organism>
<protein>
    <submittedName>
        <fullName evidence="1">SHOCT domain-containing protein</fullName>
    </submittedName>
</protein>
<evidence type="ECO:0000313" key="1">
    <source>
        <dbReference type="EMBL" id="WTW61461.1"/>
    </source>
</evidence>